<sequence length="57" mass="5814">SAALDTRLGLSCGRQDLSEFPTLEEGLLPSAEASPGAPAPASLLGMFHMPAAAQLTF</sequence>
<evidence type="ECO:0000313" key="1">
    <source>
        <dbReference type="EMBL" id="KFO52553.1"/>
    </source>
</evidence>
<protein>
    <submittedName>
        <fullName evidence="1">Uncharacterized protein</fullName>
    </submittedName>
</protein>
<evidence type="ECO:0000313" key="2">
    <source>
        <dbReference type="Proteomes" id="UP000052976"/>
    </source>
</evidence>
<feature type="non-terminal residue" evidence="1">
    <location>
        <position position="1"/>
    </location>
</feature>
<dbReference type="EMBL" id="KK717778">
    <property type="protein sequence ID" value="KFO52553.1"/>
    <property type="molecule type" value="Genomic_DNA"/>
</dbReference>
<dbReference type="AlphaFoldDB" id="A0A091E2U8"/>
<gene>
    <name evidence="1" type="ORF">N302_15834</name>
</gene>
<organism evidence="1 2">
    <name type="scientific">Corvus brachyrhynchos</name>
    <name type="common">American crow</name>
    <dbReference type="NCBI Taxonomy" id="85066"/>
    <lineage>
        <taxon>Eukaryota</taxon>
        <taxon>Metazoa</taxon>
        <taxon>Chordata</taxon>
        <taxon>Craniata</taxon>
        <taxon>Vertebrata</taxon>
        <taxon>Euteleostomi</taxon>
        <taxon>Archelosauria</taxon>
        <taxon>Archosauria</taxon>
        <taxon>Dinosauria</taxon>
        <taxon>Saurischia</taxon>
        <taxon>Theropoda</taxon>
        <taxon>Coelurosauria</taxon>
        <taxon>Aves</taxon>
        <taxon>Neognathae</taxon>
        <taxon>Neoaves</taxon>
        <taxon>Telluraves</taxon>
        <taxon>Australaves</taxon>
        <taxon>Passeriformes</taxon>
        <taxon>Corvoidea</taxon>
        <taxon>Corvidae</taxon>
        <taxon>Corvus</taxon>
    </lineage>
</organism>
<accession>A0A091E2U8</accession>
<keyword evidence="2" id="KW-1185">Reference proteome</keyword>
<dbReference type="Proteomes" id="UP000052976">
    <property type="component" value="Unassembled WGS sequence"/>
</dbReference>
<feature type="non-terminal residue" evidence="1">
    <location>
        <position position="57"/>
    </location>
</feature>
<reference evidence="1 2" key="1">
    <citation type="submission" date="2014-04" db="EMBL/GenBank/DDBJ databases">
        <title>Genome evolution of avian class.</title>
        <authorList>
            <person name="Zhang G."/>
            <person name="Li C."/>
        </authorList>
    </citation>
    <scope>NUCLEOTIDE SEQUENCE [LARGE SCALE GENOMIC DNA]</scope>
    <source>
        <strain evidence="1">BGI_N302</strain>
    </source>
</reference>
<proteinExistence type="predicted"/>
<name>A0A091E2U8_CORBR</name>